<keyword evidence="7 19" id="KW-0812">Transmembrane</keyword>
<keyword evidence="11" id="KW-0630">Potassium</keyword>
<evidence type="ECO:0000259" key="20">
    <source>
        <dbReference type="Pfam" id="PF01699"/>
    </source>
</evidence>
<dbReference type="InterPro" id="IPR004837">
    <property type="entry name" value="NaCa_Exmemb"/>
</dbReference>
<evidence type="ECO:0000256" key="10">
    <source>
        <dbReference type="ARBA" id="ARBA00022847"/>
    </source>
</evidence>
<keyword evidence="4" id="KW-0050">Antiport</keyword>
<dbReference type="NCBIfam" id="TIGR00367">
    <property type="entry name" value="calcium/sodium antiporter"/>
    <property type="match status" value="1"/>
</dbReference>
<keyword evidence="5" id="KW-0633">Potassium transport</keyword>
<evidence type="ECO:0000256" key="9">
    <source>
        <dbReference type="ARBA" id="ARBA00022837"/>
    </source>
</evidence>
<evidence type="ECO:0000256" key="16">
    <source>
        <dbReference type="ARBA" id="ARBA00023201"/>
    </source>
</evidence>
<accession>A0A8J9ZU19</accession>
<feature type="domain" description="Sodium/calcium exchanger membrane region" evidence="20">
    <location>
        <begin position="445"/>
        <end position="595"/>
    </location>
</feature>
<feature type="transmembrane region" description="Helical" evidence="19">
    <location>
        <begin position="552"/>
        <end position="570"/>
    </location>
</feature>
<evidence type="ECO:0000256" key="19">
    <source>
        <dbReference type="SAM" id="Phobius"/>
    </source>
</evidence>
<dbReference type="FunFam" id="1.20.1420.30:FF:000074">
    <property type="entry name" value="Uncharacterized protein"/>
    <property type="match status" value="1"/>
</dbReference>
<dbReference type="Gene3D" id="1.20.1420.30">
    <property type="entry name" value="NCX, central ion-binding region"/>
    <property type="match status" value="2"/>
</dbReference>
<evidence type="ECO:0000256" key="5">
    <source>
        <dbReference type="ARBA" id="ARBA00022538"/>
    </source>
</evidence>
<evidence type="ECO:0000313" key="22">
    <source>
        <dbReference type="Proteomes" id="UP000838412"/>
    </source>
</evidence>
<sequence>MSITFCRHQHRARFSDSPSTHCTVMDRTCHQSTAAHLSVQHTRQHLLTAARGVKRRKTTWQVTAAVFFLLWGVLGVVVALQNAFDGGSIARTVYTATVPATENQVFDAVINGNGSAAGGNCSPPAISRFPADVFTQEQRRQGAVILHVIATLYMFQALAIICDDYFVPALERISEALRLQPDVAGATFMAAGSSAPELFTSIFGVFISRDDIGVGTIVGSAVFNLLFIVGLCGLVVGTAITLTLWPLLRDCSVYLISVAALVIVIYDEQVHWYEACILVCLYFLYVLLMYFNRRLSSGFARRFPAANVDLQNQQSGQYEKTPLITTGFALEKASGEGDAATDDEIWSSDILNDRLSKFSAKGQTQQERKTLSDNATEGRFLETPPDGAVTTHSDETVQVADEPDSPFSVPSGLWRRVLWVVGLPLTVLLAGTVPDCRRDRWKGWYPVSFIMSVAWIGVFTYILVWMVTVIGFTVGVPDTVMGLTLIAIGTSVPDAMSSVLVSKEGEGDMAVSNAVGSNVFDILVGLGVPWFVRTAVVQTNSVVSIQSGGLVYSAVTLLSTVLVLLFTMWLNRWRLDRKLGVICGCLYALFITLATLYELNVFGDFNPPTCPGSYTLMIELRK</sequence>
<dbReference type="AlphaFoldDB" id="A0A8J9ZU19"/>
<comment type="catalytic activity">
    <reaction evidence="17">
        <text>Ca(2+)(out) + K(+)(out) + 4 Na(+)(in) = Ca(2+)(in) + K(+)(in) + 4 Na(+)(out)</text>
        <dbReference type="Rhea" id="RHEA:69967"/>
        <dbReference type="ChEBI" id="CHEBI:29101"/>
        <dbReference type="ChEBI" id="CHEBI:29103"/>
        <dbReference type="ChEBI" id="CHEBI:29108"/>
    </reaction>
</comment>
<evidence type="ECO:0000256" key="18">
    <source>
        <dbReference type="SAM" id="MobiDB-lite"/>
    </source>
</evidence>
<keyword evidence="3" id="KW-0813">Transport</keyword>
<dbReference type="OrthoDB" id="2127281at2759"/>
<dbReference type="GO" id="GO:0005886">
    <property type="term" value="C:plasma membrane"/>
    <property type="evidence" value="ECO:0007669"/>
    <property type="project" value="TreeGrafter"/>
</dbReference>
<feature type="transmembrane region" description="Helical" evidence="19">
    <location>
        <begin position="480"/>
        <end position="501"/>
    </location>
</feature>
<keyword evidence="22" id="KW-1185">Reference proteome</keyword>
<evidence type="ECO:0000256" key="14">
    <source>
        <dbReference type="ARBA" id="ARBA00023065"/>
    </source>
</evidence>
<comment type="similarity">
    <text evidence="2">Belongs to the Ca(2+):cation antiporter (CaCA) (TC 2.A.19) family. SLC24A subfamily.</text>
</comment>
<keyword evidence="14" id="KW-0406">Ion transport</keyword>
<dbReference type="GO" id="GO:0005262">
    <property type="term" value="F:calcium channel activity"/>
    <property type="evidence" value="ECO:0007669"/>
    <property type="project" value="TreeGrafter"/>
</dbReference>
<feature type="transmembrane region" description="Helical" evidence="19">
    <location>
        <begin position="247"/>
        <end position="266"/>
    </location>
</feature>
<evidence type="ECO:0000256" key="4">
    <source>
        <dbReference type="ARBA" id="ARBA00022449"/>
    </source>
</evidence>
<evidence type="ECO:0000256" key="12">
    <source>
        <dbReference type="ARBA" id="ARBA00022989"/>
    </source>
</evidence>
<feature type="region of interest" description="Disordered" evidence="18">
    <location>
        <begin position="362"/>
        <end position="387"/>
    </location>
</feature>
<keyword evidence="12 19" id="KW-1133">Transmembrane helix</keyword>
<keyword evidence="9" id="KW-0106">Calcium</keyword>
<gene>
    <name evidence="21" type="primary">SLC24A4</name>
    <name evidence="21" type="ORF">BLAG_LOCUS17335</name>
</gene>
<keyword evidence="6" id="KW-0109">Calcium transport</keyword>
<evidence type="ECO:0000256" key="1">
    <source>
        <dbReference type="ARBA" id="ARBA00004141"/>
    </source>
</evidence>
<dbReference type="InterPro" id="IPR004481">
    <property type="entry name" value="K/Na/Ca-exchanger"/>
</dbReference>
<evidence type="ECO:0000256" key="13">
    <source>
        <dbReference type="ARBA" id="ARBA00023053"/>
    </source>
</evidence>
<dbReference type="Proteomes" id="UP000838412">
    <property type="component" value="Chromosome 4"/>
</dbReference>
<feature type="transmembrane region" description="Helical" evidence="19">
    <location>
        <begin position="579"/>
        <end position="597"/>
    </location>
</feature>
<dbReference type="FunFam" id="1.20.1420.30:FF:000009">
    <property type="entry name" value="sodium/potassium/calcium exchanger 5 isoform X2"/>
    <property type="match status" value="1"/>
</dbReference>
<dbReference type="GO" id="GO:0015293">
    <property type="term" value="F:symporter activity"/>
    <property type="evidence" value="ECO:0007669"/>
    <property type="project" value="UniProtKB-KW"/>
</dbReference>
<keyword evidence="15 19" id="KW-0472">Membrane</keyword>
<comment type="subcellular location">
    <subcellularLocation>
        <location evidence="1">Membrane</location>
        <topology evidence="1">Multi-pass membrane protein</topology>
    </subcellularLocation>
</comment>
<evidence type="ECO:0000256" key="11">
    <source>
        <dbReference type="ARBA" id="ARBA00022958"/>
    </source>
</evidence>
<dbReference type="GO" id="GO:0006874">
    <property type="term" value="P:intracellular calcium ion homeostasis"/>
    <property type="evidence" value="ECO:0007669"/>
    <property type="project" value="TreeGrafter"/>
</dbReference>
<protein>
    <submittedName>
        <fullName evidence="21">SLC24A4 protein</fullName>
    </submittedName>
</protein>
<feature type="transmembrane region" description="Helical" evidence="19">
    <location>
        <begin position="144"/>
        <end position="162"/>
    </location>
</feature>
<dbReference type="PANTHER" id="PTHR10846">
    <property type="entry name" value="SODIUM/POTASSIUM/CALCIUM EXCHANGER"/>
    <property type="match status" value="1"/>
</dbReference>
<dbReference type="InterPro" id="IPR044880">
    <property type="entry name" value="NCX_ion-bd_dom_sf"/>
</dbReference>
<proteinExistence type="inferred from homology"/>
<feature type="transmembrane region" description="Helical" evidence="19">
    <location>
        <begin position="272"/>
        <end position="292"/>
    </location>
</feature>
<dbReference type="Pfam" id="PF01699">
    <property type="entry name" value="Na_Ca_ex"/>
    <property type="match status" value="2"/>
</dbReference>
<organism evidence="21 22">
    <name type="scientific">Branchiostoma lanceolatum</name>
    <name type="common">Common lancelet</name>
    <name type="synonym">Amphioxus lanceolatum</name>
    <dbReference type="NCBI Taxonomy" id="7740"/>
    <lineage>
        <taxon>Eukaryota</taxon>
        <taxon>Metazoa</taxon>
        <taxon>Chordata</taxon>
        <taxon>Cephalochordata</taxon>
        <taxon>Leptocardii</taxon>
        <taxon>Amphioxiformes</taxon>
        <taxon>Branchiostomatidae</taxon>
        <taxon>Branchiostoma</taxon>
    </lineage>
</organism>
<keyword evidence="8" id="KW-0732">Signal</keyword>
<feature type="transmembrane region" description="Helical" evidence="19">
    <location>
        <begin position="447"/>
        <end position="474"/>
    </location>
</feature>
<evidence type="ECO:0000256" key="6">
    <source>
        <dbReference type="ARBA" id="ARBA00022568"/>
    </source>
</evidence>
<evidence type="ECO:0000256" key="17">
    <source>
        <dbReference type="ARBA" id="ARBA00033627"/>
    </source>
</evidence>
<feature type="domain" description="Sodium/calcium exchanger membrane region" evidence="20">
    <location>
        <begin position="148"/>
        <end position="290"/>
    </location>
</feature>
<dbReference type="PANTHER" id="PTHR10846:SF73">
    <property type="entry name" value="SODIUM_CALCIUM EXCHANGER MEMBRANE REGION DOMAIN-CONTAINING PROTEIN"/>
    <property type="match status" value="1"/>
</dbReference>
<feature type="transmembrane region" description="Helical" evidence="19">
    <location>
        <begin position="513"/>
        <end position="532"/>
    </location>
</feature>
<evidence type="ECO:0000256" key="7">
    <source>
        <dbReference type="ARBA" id="ARBA00022692"/>
    </source>
</evidence>
<name>A0A8J9ZU19_BRALA</name>
<feature type="transmembrane region" description="Helical" evidence="19">
    <location>
        <begin position="212"/>
        <end position="240"/>
    </location>
</feature>
<evidence type="ECO:0000256" key="8">
    <source>
        <dbReference type="ARBA" id="ARBA00022729"/>
    </source>
</evidence>
<keyword evidence="16" id="KW-0739">Sodium transport</keyword>
<dbReference type="GO" id="GO:0008273">
    <property type="term" value="F:calcium, potassium:sodium antiporter activity"/>
    <property type="evidence" value="ECO:0007669"/>
    <property type="project" value="TreeGrafter"/>
</dbReference>
<feature type="transmembrane region" description="Helical" evidence="19">
    <location>
        <begin position="64"/>
        <end position="84"/>
    </location>
</feature>
<evidence type="ECO:0000256" key="3">
    <source>
        <dbReference type="ARBA" id="ARBA00022448"/>
    </source>
</evidence>
<evidence type="ECO:0000256" key="15">
    <source>
        <dbReference type="ARBA" id="ARBA00023136"/>
    </source>
</evidence>
<evidence type="ECO:0000256" key="2">
    <source>
        <dbReference type="ARBA" id="ARBA00005364"/>
    </source>
</evidence>
<reference evidence="21" key="1">
    <citation type="submission" date="2022-01" db="EMBL/GenBank/DDBJ databases">
        <authorList>
            <person name="Braso-Vives M."/>
        </authorList>
    </citation>
    <scope>NUCLEOTIDE SEQUENCE</scope>
</reference>
<dbReference type="EMBL" id="OV696689">
    <property type="protein sequence ID" value="CAH1262132.1"/>
    <property type="molecule type" value="Genomic_DNA"/>
</dbReference>
<feature type="transmembrane region" description="Helical" evidence="19">
    <location>
        <begin position="183"/>
        <end position="206"/>
    </location>
</feature>
<evidence type="ECO:0000313" key="21">
    <source>
        <dbReference type="EMBL" id="CAH1262132.1"/>
    </source>
</evidence>
<keyword evidence="10" id="KW-0769">Symport</keyword>
<keyword evidence="13" id="KW-0915">Sodium</keyword>